<dbReference type="SUPFAM" id="SSF53901">
    <property type="entry name" value="Thiolase-like"/>
    <property type="match status" value="1"/>
</dbReference>
<comment type="pathway">
    <text evidence="9">Lipid metabolism; fatty acid biosynthesis.</text>
</comment>
<comment type="function">
    <text evidence="9">Catalyzes the condensation reaction of fatty acid synthesis by the addition to an acyl acceptor of two carbons from malonyl-ACP. Catalyzes the first condensation reaction which initiates fatty acid synthesis and may therefore play a role in governing the total rate of fatty acid production. Possesses both acetoacetyl-ACP synthase and acetyl transacylase activities. Its substrate specificity determines the biosynthesis of branched-chain and/or straight-chain of fatty acids.</text>
</comment>
<evidence type="ECO:0000259" key="11">
    <source>
        <dbReference type="Pfam" id="PF08545"/>
    </source>
</evidence>
<feature type="domain" description="Beta-ketoacyl-[acyl-carrier-protein] synthase III C-terminal" evidence="10">
    <location>
        <begin position="232"/>
        <end position="319"/>
    </location>
</feature>
<gene>
    <name evidence="9" type="primary">fabH</name>
    <name evidence="12" type="ORF">RM423_14840</name>
</gene>
<evidence type="ECO:0000256" key="9">
    <source>
        <dbReference type="HAMAP-Rule" id="MF_01815"/>
    </source>
</evidence>
<keyword evidence="9" id="KW-0511">Multifunctional enzyme</keyword>
<comment type="subcellular location">
    <subcellularLocation>
        <location evidence="9">Cytoplasm</location>
    </subcellularLocation>
</comment>
<dbReference type="EC" id="2.3.1.180" evidence="9"/>
<evidence type="ECO:0000256" key="2">
    <source>
        <dbReference type="ARBA" id="ARBA00022490"/>
    </source>
</evidence>
<feature type="active site" evidence="9">
    <location>
        <position position="278"/>
    </location>
</feature>
<dbReference type="Gene3D" id="3.40.47.10">
    <property type="match status" value="2"/>
</dbReference>
<dbReference type="EMBL" id="JAVREH010000021">
    <property type="protein sequence ID" value="MDT0262670.1"/>
    <property type="molecule type" value="Genomic_DNA"/>
</dbReference>
<keyword evidence="4 9" id="KW-0808">Transferase</keyword>
<dbReference type="RefSeq" id="WP_311423819.1">
    <property type="nucleotide sequence ID" value="NZ_JAVREH010000021.1"/>
</dbReference>
<dbReference type="Pfam" id="PF08545">
    <property type="entry name" value="ACP_syn_III"/>
    <property type="match status" value="1"/>
</dbReference>
<dbReference type="PANTHER" id="PTHR34069">
    <property type="entry name" value="3-OXOACYL-[ACYL-CARRIER-PROTEIN] SYNTHASE 3"/>
    <property type="match status" value="1"/>
</dbReference>
<dbReference type="InterPro" id="IPR013751">
    <property type="entry name" value="ACP_syn_III_N"/>
</dbReference>
<reference evidence="13" key="1">
    <citation type="submission" date="2023-07" db="EMBL/GenBank/DDBJ databases">
        <title>30 novel species of actinomycetes from the DSMZ collection.</title>
        <authorList>
            <person name="Nouioui I."/>
        </authorList>
    </citation>
    <scope>NUCLEOTIDE SEQUENCE [LARGE SCALE GENOMIC DNA]</scope>
    <source>
        <strain evidence="13">DSM 44399</strain>
    </source>
</reference>
<keyword evidence="2 9" id="KW-0963">Cytoplasm</keyword>
<keyword evidence="8 9" id="KW-0012">Acyltransferase</keyword>
<feature type="active site" evidence="9">
    <location>
        <position position="248"/>
    </location>
</feature>
<comment type="subunit">
    <text evidence="9">Homodimer.</text>
</comment>
<evidence type="ECO:0000313" key="13">
    <source>
        <dbReference type="Proteomes" id="UP001183176"/>
    </source>
</evidence>
<feature type="domain" description="Beta-ketoacyl-[acyl-carrier-protein] synthase III N-terminal" evidence="11">
    <location>
        <begin position="117"/>
        <end position="194"/>
    </location>
</feature>
<name>A0ABU2JCG6_9ACTN</name>
<evidence type="ECO:0000256" key="1">
    <source>
        <dbReference type="ARBA" id="ARBA00008642"/>
    </source>
</evidence>
<evidence type="ECO:0000256" key="6">
    <source>
        <dbReference type="ARBA" id="ARBA00023098"/>
    </source>
</evidence>
<comment type="catalytic activity">
    <reaction evidence="9">
        <text>malonyl-[ACP] + acetyl-CoA + H(+) = 3-oxobutanoyl-[ACP] + CO2 + CoA</text>
        <dbReference type="Rhea" id="RHEA:12080"/>
        <dbReference type="Rhea" id="RHEA-COMP:9623"/>
        <dbReference type="Rhea" id="RHEA-COMP:9625"/>
        <dbReference type="ChEBI" id="CHEBI:15378"/>
        <dbReference type="ChEBI" id="CHEBI:16526"/>
        <dbReference type="ChEBI" id="CHEBI:57287"/>
        <dbReference type="ChEBI" id="CHEBI:57288"/>
        <dbReference type="ChEBI" id="CHEBI:78449"/>
        <dbReference type="ChEBI" id="CHEBI:78450"/>
        <dbReference type="EC" id="2.3.1.180"/>
    </reaction>
</comment>
<sequence>MTVQLASQPHLPGSKVVGVGHYQPPTVMTNDDIVARGVDTNDEWIQSRVGIAERRFATDDSMIDMAEKAAVMALETSGMTAADVDLVILATCTGEQQVPGGAATLAARLGIKSPGAYDLNAACAGFVYAIAAASSAVTSAQARTVLVVGSEKLTDYVDLFDRSTGIIFADGAGAAVVTSSSEPGIGPVVWGSDGDNAAAISTDRETATLRQEGQTVFRWATSNMGTAAIEACKAAGLTPSELAAFVPHQANLRIIELVAKKLGATNAVIARDIVTSGNTSSASVPIALSKMLQNGEIPSGAPVLLLGFGAGLTYAGTVILAP</sequence>
<protein>
    <recommendedName>
        <fullName evidence="9">Beta-ketoacyl-[acyl-carrier-protein] synthase III</fullName>
        <shortName evidence="9">Beta-ketoacyl-ACP synthase III</shortName>
        <shortName evidence="9">KAS III</shortName>
        <ecNumber evidence="9">2.3.1.180</ecNumber>
    </recommendedName>
    <alternativeName>
        <fullName evidence="9">3-oxoacyl-[acyl-carrier-protein] synthase 3</fullName>
    </alternativeName>
    <alternativeName>
        <fullName evidence="9">3-oxoacyl-[acyl-carrier-protein] synthase III</fullName>
    </alternativeName>
</protein>
<evidence type="ECO:0000313" key="12">
    <source>
        <dbReference type="EMBL" id="MDT0262670.1"/>
    </source>
</evidence>
<keyword evidence="6 9" id="KW-0443">Lipid metabolism</keyword>
<dbReference type="InterPro" id="IPR004655">
    <property type="entry name" value="FabH"/>
</dbReference>
<feature type="region of interest" description="ACP-binding" evidence="9">
    <location>
        <begin position="249"/>
        <end position="253"/>
    </location>
</feature>
<keyword evidence="3 9" id="KW-0444">Lipid biosynthesis</keyword>
<proteinExistence type="inferred from homology"/>
<dbReference type="NCBIfam" id="NF006829">
    <property type="entry name" value="PRK09352.1"/>
    <property type="match status" value="1"/>
</dbReference>
<comment type="domain">
    <text evidence="9">The last Arg residue of the ACP-binding site is essential for the weak association between ACP/AcpP and FabH.</text>
</comment>
<keyword evidence="5 9" id="KW-0276">Fatty acid metabolism</keyword>
<evidence type="ECO:0000256" key="5">
    <source>
        <dbReference type="ARBA" id="ARBA00022832"/>
    </source>
</evidence>
<dbReference type="Pfam" id="PF08541">
    <property type="entry name" value="ACP_syn_III_C"/>
    <property type="match status" value="1"/>
</dbReference>
<evidence type="ECO:0000256" key="3">
    <source>
        <dbReference type="ARBA" id="ARBA00022516"/>
    </source>
</evidence>
<evidence type="ECO:0000259" key="10">
    <source>
        <dbReference type="Pfam" id="PF08541"/>
    </source>
</evidence>
<dbReference type="CDD" id="cd00830">
    <property type="entry name" value="KAS_III"/>
    <property type="match status" value="1"/>
</dbReference>
<organism evidence="12 13">
    <name type="scientific">Jatrophihabitans lederbergiae</name>
    <dbReference type="NCBI Taxonomy" id="3075547"/>
    <lineage>
        <taxon>Bacteria</taxon>
        <taxon>Bacillati</taxon>
        <taxon>Actinomycetota</taxon>
        <taxon>Actinomycetes</taxon>
        <taxon>Jatrophihabitantales</taxon>
        <taxon>Jatrophihabitantaceae</taxon>
        <taxon>Jatrophihabitans</taxon>
    </lineage>
</organism>
<keyword evidence="7 9" id="KW-0275">Fatty acid biosynthesis</keyword>
<dbReference type="InterPro" id="IPR016039">
    <property type="entry name" value="Thiolase-like"/>
</dbReference>
<dbReference type="NCBIfam" id="TIGR00747">
    <property type="entry name" value="fabH"/>
    <property type="match status" value="1"/>
</dbReference>
<comment type="similarity">
    <text evidence="1 9">Belongs to the thiolase-like superfamily. FabH family.</text>
</comment>
<dbReference type="Proteomes" id="UP001183176">
    <property type="component" value="Unassembled WGS sequence"/>
</dbReference>
<dbReference type="HAMAP" id="MF_01815">
    <property type="entry name" value="FabH"/>
    <property type="match status" value="1"/>
</dbReference>
<accession>A0ABU2JCG6</accession>
<feature type="active site" evidence="9">
    <location>
        <position position="123"/>
    </location>
</feature>
<evidence type="ECO:0000256" key="7">
    <source>
        <dbReference type="ARBA" id="ARBA00023160"/>
    </source>
</evidence>
<dbReference type="InterPro" id="IPR013747">
    <property type="entry name" value="ACP_syn_III_C"/>
</dbReference>
<dbReference type="PANTHER" id="PTHR34069:SF2">
    <property type="entry name" value="BETA-KETOACYL-[ACYL-CARRIER-PROTEIN] SYNTHASE III"/>
    <property type="match status" value="1"/>
</dbReference>
<keyword evidence="13" id="KW-1185">Reference proteome</keyword>
<comment type="caution">
    <text evidence="12">The sequence shown here is derived from an EMBL/GenBank/DDBJ whole genome shotgun (WGS) entry which is preliminary data.</text>
</comment>
<evidence type="ECO:0000256" key="8">
    <source>
        <dbReference type="ARBA" id="ARBA00023315"/>
    </source>
</evidence>
<dbReference type="GO" id="GO:0033818">
    <property type="term" value="F:beta-ketoacyl-acyl-carrier-protein synthase III activity"/>
    <property type="evidence" value="ECO:0007669"/>
    <property type="project" value="UniProtKB-EC"/>
</dbReference>
<evidence type="ECO:0000256" key="4">
    <source>
        <dbReference type="ARBA" id="ARBA00022679"/>
    </source>
</evidence>